<evidence type="ECO:0000256" key="1">
    <source>
        <dbReference type="ARBA" id="ARBA00022723"/>
    </source>
</evidence>
<feature type="region of interest" description="Disordered" evidence="5">
    <location>
        <begin position="1"/>
        <end position="25"/>
    </location>
</feature>
<keyword evidence="3 4" id="KW-0862">Zinc</keyword>
<evidence type="ECO:0000256" key="2">
    <source>
        <dbReference type="ARBA" id="ARBA00022771"/>
    </source>
</evidence>
<protein>
    <recommendedName>
        <fullName evidence="6">TRAF-type domain-containing protein</fullName>
    </recommendedName>
</protein>
<dbReference type="Gene3D" id="3.30.40.10">
    <property type="entry name" value="Zinc/RING finger domain, C3HC4 (zinc finger)"/>
    <property type="match status" value="1"/>
</dbReference>
<keyword evidence="1 4" id="KW-0479">Metal-binding</keyword>
<organism evidence="7 8">
    <name type="scientific">Iris pallida</name>
    <name type="common">Sweet iris</name>
    <dbReference type="NCBI Taxonomy" id="29817"/>
    <lineage>
        <taxon>Eukaryota</taxon>
        <taxon>Viridiplantae</taxon>
        <taxon>Streptophyta</taxon>
        <taxon>Embryophyta</taxon>
        <taxon>Tracheophyta</taxon>
        <taxon>Spermatophyta</taxon>
        <taxon>Magnoliopsida</taxon>
        <taxon>Liliopsida</taxon>
        <taxon>Asparagales</taxon>
        <taxon>Iridaceae</taxon>
        <taxon>Iridoideae</taxon>
        <taxon>Irideae</taxon>
        <taxon>Iris</taxon>
    </lineage>
</organism>
<dbReference type="PROSITE" id="PS50145">
    <property type="entry name" value="ZF_TRAF"/>
    <property type="match status" value="1"/>
</dbReference>
<keyword evidence="2 4" id="KW-0863">Zinc-finger</keyword>
<dbReference type="PANTHER" id="PTHR10131:SF158">
    <property type="entry name" value="OS04G0218900 PROTEIN"/>
    <property type="match status" value="1"/>
</dbReference>
<dbReference type="EMBL" id="JANAVB010041816">
    <property type="protein sequence ID" value="KAJ6795578.1"/>
    <property type="molecule type" value="Genomic_DNA"/>
</dbReference>
<evidence type="ECO:0000256" key="5">
    <source>
        <dbReference type="SAM" id="MobiDB-lite"/>
    </source>
</evidence>
<dbReference type="InterPro" id="IPR013083">
    <property type="entry name" value="Znf_RING/FYVE/PHD"/>
</dbReference>
<feature type="compositionally biased region" description="Basic and acidic residues" evidence="5">
    <location>
        <begin position="333"/>
        <end position="496"/>
    </location>
</feature>
<evidence type="ECO:0000259" key="6">
    <source>
        <dbReference type="PROSITE" id="PS50145"/>
    </source>
</evidence>
<evidence type="ECO:0000256" key="3">
    <source>
        <dbReference type="ARBA" id="ARBA00022833"/>
    </source>
</evidence>
<reference evidence="7" key="2">
    <citation type="submission" date="2023-04" db="EMBL/GenBank/DDBJ databases">
        <authorList>
            <person name="Bruccoleri R.E."/>
            <person name="Oakeley E.J."/>
            <person name="Faust A.-M."/>
            <person name="Dessus-Babus S."/>
            <person name="Altorfer M."/>
            <person name="Burckhardt D."/>
            <person name="Oertli M."/>
            <person name="Naumann U."/>
            <person name="Petersen F."/>
            <person name="Wong J."/>
        </authorList>
    </citation>
    <scope>NUCLEOTIDE SEQUENCE</scope>
    <source>
        <strain evidence="7">GSM-AAB239-AS_SAM_17_03QT</strain>
        <tissue evidence="7">Leaf</tissue>
    </source>
</reference>
<dbReference type="PANTHER" id="PTHR10131">
    <property type="entry name" value="TNF RECEPTOR ASSOCIATED FACTOR"/>
    <property type="match status" value="1"/>
</dbReference>
<comment type="caution">
    <text evidence="7">The sequence shown here is derived from an EMBL/GenBank/DDBJ whole genome shotgun (WGS) entry which is preliminary data.</text>
</comment>
<evidence type="ECO:0000313" key="8">
    <source>
        <dbReference type="Proteomes" id="UP001140949"/>
    </source>
</evidence>
<feature type="domain" description="TRAF-type" evidence="6">
    <location>
        <begin position="216"/>
        <end position="276"/>
    </location>
</feature>
<dbReference type="GO" id="GO:0008270">
    <property type="term" value="F:zinc ion binding"/>
    <property type="evidence" value="ECO:0007669"/>
    <property type="project" value="UniProtKB-KW"/>
</dbReference>
<keyword evidence="8" id="KW-1185">Reference proteome</keyword>
<feature type="zinc finger region" description="TRAF-type" evidence="4">
    <location>
        <begin position="216"/>
        <end position="276"/>
    </location>
</feature>
<proteinExistence type="predicted"/>
<gene>
    <name evidence="7" type="ORF">M6B38_225425</name>
</gene>
<dbReference type="Pfam" id="PF02176">
    <property type="entry name" value="zf-TRAF"/>
    <property type="match status" value="1"/>
</dbReference>
<evidence type="ECO:0000256" key="4">
    <source>
        <dbReference type="PROSITE-ProRule" id="PRU00207"/>
    </source>
</evidence>
<name>A0AAX6DUZ1_IRIPA</name>
<feature type="region of interest" description="Disordered" evidence="5">
    <location>
        <begin position="333"/>
        <end position="507"/>
    </location>
</feature>
<sequence>MDQPITDPGPTKDSAPPPTFPCPHSDSELVHRLAQLLLPGLAAACVDSTTGDPFRSPGSVAVDLRRDLIDLHLLPLSQTFVPDTLSLLSTLPSDEPPDPDLPDLDSPSDILSYLLEQFASSRRTVLGRVSNWLLSDSREDKIDDFVQELELTNFWKLARRESVADALLKNLDYKNKYHCSDSFQTQQELDDHAGSCPFRPVECASDGCKVRFCKMHEEKHDAACLYKVLECEQGCGGRVVRREMDRHCVTVCRRRMANCPFYQVGCESAFAMCELEDHCDANLRPHLVCVLKVAGKEEDEAKDLAERMEKSEFRNRLAAALSVRSLTYAAKDVERKLPPPQPKKLEVDLDKDISRESDASPKMEKLEVDQDKVTHQSDASPKTEKLEVDQDKDTHQSEASPKMEKLEVDQDKDTHQSEASPKMEKPEVDQDKDSCQREEESPKMEKLGVGHDKDGHKSDSSPKMEKLEVDHDKDGRKSDSSPKMEKLESDSDKGCRQSEASPKAGEA</sequence>
<accession>A0AAX6DUZ1</accession>
<dbReference type="Proteomes" id="UP001140949">
    <property type="component" value="Unassembled WGS sequence"/>
</dbReference>
<dbReference type="InterPro" id="IPR001293">
    <property type="entry name" value="Znf_TRAF"/>
</dbReference>
<evidence type="ECO:0000313" key="7">
    <source>
        <dbReference type="EMBL" id="KAJ6795578.1"/>
    </source>
</evidence>
<dbReference type="AlphaFoldDB" id="A0AAX6DUZ1"/>
<reference evidence="7" key="1">
    <citation type="journal article" date="2023" name="GigaByte">
        <title>Genome assembly of the bearded iris, Iris pallida Lam.</title>
        <authorList>
            <person name="Bruccoleri R.E."/>
            <person name="Oakeley E.J."/>
            <person name="Faust A.M.E."/>
            <person name="Altorfer M."/>
            <person name="Dessus-Babus S."/>
            <person name="Burckhardt D."/>
            <person name="Oertli M."/>
            <person name="Naumann U."/>
            <person name="Petersen F."/>
            <person name="Wong J."/>
        </authorList>
    </citation>
    <scope>NUCLEOTIDE SEQUENCE</scope>
    <source>
        <strain evidence="7">GSM-AAB239-AS_SAM_17_03QT</strain>
    </source>
</reference>